<accession>M1NKA4</accession>
<evidence type="ECO:0000256" key="3">
    <source>
        <dbReference type="ARBA" id="ARBA00012856"/>
    </source>
</evidence>
<keyword evidence="4" id="KW-0554">One-carbon metabolism</keyword>
<evidence type="ECO:0000256" key="1">
    <source>
        <dbReference type="ARBA" id="ARBA00004903"/>
    </source>
</evidence>
<dbReference type="PROSITE" id="PS51330">
    <property type="entry name" value="DHFR_2"/>
    <property type="match status" value="1"/>
</dbReference>
<comment type="similarity">
    <text evidence="2">Belongs to the dihydrofolate reductase family.</text>
</comment>
<dbReference type="GO" id="GO:0046655">
    <property type="term" value="P:folic acid metabolic process"/>
    <property type="evidence" value="ECO:0007669"/>
    <property type="project" value="TreeGrafter"/>
</dbReference>
<feature type="domain" description="DHFR" evidence="7">
    <location>
        <begin position="1"/>
        <end position="178"/>
    </location>
</feature>
<dbReference type="KEGG" id="chn:A605_04160"/>
<dbReference type="Gene3D" id="3.40.430.10">
    <property type="entry name" value="Dihydrofolate Reductase, subunit A"/>
    <property type="match status" value="1"/>
</dbReference>
<keyword evidence="5" id="KW-0521">NADP</keyword>
<dbReference type="PATRIC" id="fig|1121362.3.peg.836"/>
<dbReference type="CDD" id="cd00209">
    <property type="entry name" value="DHFR"/>
    <property type="match status" value="1"/>
</dbReference>
<dbReference type="EMBL" id="CP003697">
    <property type="protein sequence ID" value="AGF71843.1"/>
    <property type="molecule type" value="Genomic_DNA"/>
</dbReference>
<dbReference type="RefSeq" id="WP_015400262.1">
    <property type="nucleotide sequence ID" value="NC_020302.1"/>
</dbReference>
<dbReference type="GO" id="GO:0005829">
    <property type="term" value="C:cytosol"/>
    <property type="evidence" value="ECO:0007669"/>
    <property type="project" value="TreeGrafter"/>
</dbReference>
<dbReference type="InterPro" id="IPR024072">
    <property type="entry name" value="DHFR-like_dom_sf"/>
</dbReference>
<dbReference type="InterPro" id="IPR001796">
    <property type="entry name" value="DHFR_dom"/>
</dbReference>
<evidence type="ECO:0000256" key="5">
    <source>
        <dbReference type="ARBA" id="ARBA00022857"/>
    </source>
</evidence>
<dbReference type="GO" id="GO:0004146">
    <property type="term" value="F:dihydrofolate reductase activity"/>
    <property type="evidence" value="ECO:0007669"/>
    <property type="project" value="UniProtKB-EC"/>
</dbReference>
<dbReference type="GO" id="GO:0050661">
    <property type="term" value="F:NADP binding"/>
    <property type="evidence" value="ECO:0007669"/>
    <property type="project" value="InterPro"/>
</dbReference>
<comment type="pathway">
    <text evidence="1">Cofactor biosynthesis; tetrahydrofolate biosynthesis; 5,6,7,8-tetrahydrofolate from 7,8-dihydrofolate: step 1/1.</text>
</comment>
<dbReference type="PANTHER" id="PTHR48069:SF3">
    <property type="entry name" value="DIHYDROFOLATE REDUCTASE"/>
    <property type="match status" value="1"/>
</dbReference>
<sequence>MLGAIWAQSLDGIIGDGSGMPWHLPEDLAHFREITTGHPVIMGRRTWTSLPERFRPLPGRINYVLTTREAGDWSEGARVVGDLPDPTLLPDSPEVWIMGGGQVYAATIDEVDVLEITLVGVQLGEALGDRAVHAPEIPAEFGMVSDTDWLTSERGRLAVGENTGSELPLKYRFLRYERKEAA</sequence>
<dbReference type="PRINTS" id="PR00070">
    <property type="entry name" value="DHFR"/>
</dbReference>
<proteinExistence type="inferred from homology"/>
<dbReference type="PANTHER" id="PTHR48069">
    <property type="entry name" value="DIHYDROFOLATE REDUCTASE"/>
    <property type="match status" value="1"/>
</dbReference>
<name>M1NKA4_9CORY</name>
<organism evidence="8 9">
    <name type="scientific">Corynebacterium halotolerans YIM 70093 = DSM 44683</name>
    <dbReference type="NCBI Taxonomy" id="1121362"/>
    <lineage>
        <taxon>Bacteria</taxon>
        <taxon>Bacillati</taxon>
        <taxon>Actinomycetota</taxon>
        <taxon>Actinomycetes</taxon>
        <taxon>Mycobacteriales</taxon>
        <taxon>Corynebacteriaceae</taxon>
        <taxon>Corynebacterium</taxon>
    </lineage>
</organism>
<keyword evidence="6" id="KW-0560">Oxidoreductase</keyword>
<evidence type="ECO:0000259" key="7">
    <source>
        <dbReference type="PROSITE" id="PS51330"/>
    </source>
</evidence>
<dbReference type="STRING" id="1121362.A605_04160"/>
<dbReference type="GO" id="GO:0046654">
    <property type="term" value="P:tetrahydrofolate biosynthetic process"/>
    <property type="evidence" value="ECO:0007669"/>
    <property type="project" value="UniProtKB-UniPathway"/>
</dbReference>
<dbReference type="EC" id="1.5.1.3" evidence="3"/>
<dbReference type="OrthoDB" id="9804315at2"/>
<protein>
    <recommendedName>
        <fullName evidence="3">dihydrofolate reductase</fullName>
        <ecNumber evidence="3">1.5.1.3</ecNumber>
    </recommendedName>
</protein>
<dbReference type="InterPro" id="IPR012259">
    <property type="entry name" value="DHFR"/>
</dbReference>
<dbReference type="Pfam" id="PF00186">
    <property type="entry name" value="DHFR_1"/>
    <property type="match status" value="1"/>
</dbReference>
<evidence type="ECO:0000313" key="9">
    <source>
        <dbReference type="Proteomes" id="UP000011723"/>
    </source>
</evidence>
<evidence type="ECO:0000256" key="6">
    <source>
        <dbReference type="ARBA" id="ARBA00023002"/>
    </source>
</evidence>
<dbReference type="GO" id="GO:0006730">
    <property type="term" value="P:one-carbon metabolic process"/>
    <property type="evidence" value="ECO:0007669"/>
    <property type="project" value="UniProtKB-KW"/>
</dbReference>
<keyword evidence="9" id="KW-1185">Reference proteome</keyword>
<evidence type="ECO:0000256" key="2">
    <source>
        <dbReference type="ARBA" id="ARBA00009539"/>
    </source>
</evidence>
<dbReference type="Proteomes" id="UP000011723">
    <property type="component" value="Chromosome"/>
</dbReference>
<reference evidence="8 9" key="1">
    <citation type="journal article" date="2012" name="Stand. Genomic Sci.">
        <title>Genome sequence of the halotolerant bacterium Corynebacterium halotolerans type strain YIM 70093(T) (= DSM 44683(T)).</title>
        <authorList>
            <person name="Ruckert C."/>
            <person name="Albersmeier A."/>
            <person name="Al-Dilaimi A."/>
            <person name="Niehaus K."/>
            <person name="Szczepanowski R."/>
            <person name="Kalinowski J."/>
        </authorList>
    </citation>
    <scope>NUCLEOTIDE SEQUENCE [LARGE SCALE GENOMIC DNA]</scope>
    <source>
        <strain evidence="8">YIM 70093</strain>
    </source>
</reference>
<gene>
    <name evidence="8" type="ORF">A605_04160</name>
</gene>
<dbReference type="eggNOG" id="COG0262">
    <property type="taxonomic scope" value="Bacteria"/>
</dbReference>
<dbReference type="AlphaFoldDB" id="M1NKA4"/>
<evidence type="ECO:0000313" key="8">
    <source>
        <dbReference type="EMBL" id="AGF71843.1"/>
    </source>
</evidence>
<evidence type="ECO:0000256" key="4">
    <source>
        <dbReference type="ARBA" id="ARBA00022563"/>
    </source>
</evidence>
<dbReference type="GO" id="GO:0046452">
    <property type="term" value="P:dihydrofolate metabolic process"/>
    <property type="evidence" value="ECO:0007669"/>
    <property type="project" value="TreeGrafter"/>
</dbReference>
<dbReference type="HOGENOM" id="CLU_043966_5_0_11"/>
<dbReference type="UniPathway" id="UPA00077">
    <property type="reaction ID" value="UER00158"/>
</dbReference>
<dbReference type="SUPFAM" id="SSF53597">
    <property type="entry name" value="Dihydrofolate reductase-like"/>
    <property type="match status" value="1"/>
</dbReference>